<accession>A0AAF0U8Z7</accession>
<protein>
    <recommendedName>
        <fullName evidence="2">Integrase catalytic domain-containing protein</fullName>
    </recommendedName>
</protein>
<dbReference type="AlphaFoldDB" id="A0AAF0U8Z7"/>
<dbReference type="SUPFAM" id="SSF53098">
    <property type="entry name" value="Ribonuclease H-like"/>
    <property type="match status" value="1"/>
</dbReference>
<dbReference type="PROSITE" id="PS50994">
    <property type="entry name" value="INTEGRASE"/>
    <property type="match status" value="1"/>
</dbReference>
<dbReference type="InterPro" id="IPR036397">
    <property type="entry name" value="RNaseH_sf"/>
</dbReference>
<name>A0AAF0U8Z7_SOLVR</name>
<feature type="region of interest" description="Disordered" evidence="1">
    <location>
        <begin position="1"/>
        <end position="22"/>
    </location>
</feature>
<keyword evidence="4" id="KW-1185">Reference proteome</keyword>
<dbReference type="Gene3D" id="3.30.420.10">
    <property type="entry name" value="Ribonuclease H-like superfamily/Ribonuclease H"/>
    <property type="match status" value="1"/>
</dbReference>
<evidence type="ECO:0000256" key="1">
    <source>
        <dbReference type="SAM" id="MobiDB-lite"/>
    </source>
</evidence>
<organism evidence="3 4">
    <name type="scientific">Solanum verrucosum</name>
    <dbReference type="NCBI Taxonomy" id="315347"/>
    <lineage>
        <taxon>Eukaryota</taxon>
        <taxon>Viridiplantae</taxon>
        <taxon>Streptophyta</taxon>
        <taxon>Embryophyta</taxon>
        <taxon>Tracheophyta</taxon>
        <taxon>Spermatophyta</taxon>
        <taxon>Magnoliopsida</taxon>
        <taxon>eudicotyledons</taxon>
        <taxon>Gunneridae</taxon>
        <taxon>Pentapetalae</taxon>
        <taxon>asterids</taxon>
        <taxon>lamiids</taxon>
        <taxon>Solanales</taxon>
        <taxon>Solanaceae</taxon>
        <taxon>Solanoideae</taxon>
        <taxon>Solaneae</taxon>
        <taxon>Solanum</taxon>
    </lineage>
</organism>
<dbReference type="InterPro" id="IPR001584">
    <property type="entry name" value="Integrase_cat-core"/>
</dbReference>
<gene>
    <name evidence="3" type="ORF">MTR67_035138</name>
</gene>
<evidence type="ECO:0000259" key="2">
    <source>
        <dbReference type="PROSITE" id="PS50994"/>
    </source>
</evidence>
<dbReference type="PANTHER" id="PTHR48475">
    <property type="entry name" value="RIBONUCLEASE H"/>
    <property type="match status" value="1"/>
</dbReference>
<dbReference type="EMBL" id="CP133619">
    <property type="protein sequence ID" value="WMV41753.1"/>
    <property type="molecule type" value="Genomic_DNA"/>
</dbReference>
<dbReference type="PANTHER" id="PTHR48475:SF1">
    <property type="entry name" value="RNASE H TYPE-1 DOMAIN-CONTAINING PROTEIN"/>
    <property type="match status" value="1"/>
</dbReference>
<feature type="domain" description="Integrase catalytic" evidence="2">
    <location>
        <begin position="1"/>
        <end position="80"/>
    </location>
</feature>
<feature type="compositionally biased region" description="Basic residues" evidence="1">
    <location>
        <begin position="1"/>
        <end position="15"/>
    </location>
</feature>
<dbReference type="InterPro" id="IPR012337">
    <property type="entry name" value="RNaseH-like_sf"/>
</dbReference>
<evidence type="ECO:0000313" key="3">
    <source>
        <dbReference type="EMBL" id="WMV41753.1"/>
    </source>
</evidence>
<evidence type="ECO:0000313" key="4">
    <source>
        <dbReference type="Proteomes" id="UP001234989"/>
    </source>
</evidence>
<dbReference type="GO" id="GO:0015074">
    <property type="term" value="P:DNA integration"/>
    <property type="evidence" value="ECO:0007669"/>
    <property type="project" value="InterPro"/>
</dbReference>
<reference evidence="3" key="1">
    <citation type="submission" date="2023-08" db="EMBL/GenBank/DDBJ databases">
        <title>A de novo genome assembly of Solanum verrucosum Schlechtendal, a Mexican diploid species geographically isolated from the other diploid A-genome species in potato relatives.</title>
        <authorList>
            <person name="Hosaka K."/>
        </authorList>
    </citation>
    <scope>NUCLEOTIDE SEQUENCE</scope>
    <source>
        <tissue evidence="3">Young leaves</tissue>
    </source>
</reference>
<dbReference type="Proteomes" id="UP001234989">
    <property type="component" value="Chromosome 8"/>
</dbReference>
<proteinExistence type="predicted"/>
<dbReference type="GO" id="GO:0003676">
    <property type="term" value="F:nucleic acid binding"/>
    <property type="evidence" value="ECO:0007669"/>
    <property type="project" value="InterPro"/>
</dbReference>
<sequence>MSASLLRKHGVKHKVSTPYHPQTSGKVDVSNWETKGIFTKTVNANRTDWYRKLYDALWAYRTAFKTPIDMSPNQLVFGKSCHLLVKLKHNVFWVLKVMKLNREDASKDRIDLLHALEEFWFRAYESSAHYKENEGMA</sequence>